<dbReference type="EMBL" id="CDOE01000077">
    <property type="protein sequence ID" value="CEN40810.1"/>
    <property type="molecule type" value="Genomic_DNA"/>
</dbReference>
<dbReference type="GeneID" id="69580099"/>
<organism evidence="1 2">
    <name type="scientific">Capnocytophaga canimorsus</name>
    <dbReference type="NCBI Taxonomy" id="28188"/>
    <lineage>
        <taxon>Bacteria</taxon>
        <taxon>Pseudomonadati</taxon>
        <taxon>Bacteroidota</taxon>
        <taxon>Flavobacteriia</taxon>
        <taxon>Flavobacteriales</taxon>
        <taxon>Flavobacteriaceae</taxon>
        <taxon>Capnocytophaga</taxon>
    </lineage>
</organism>
<proteinExistence type="predicted"/>
<name>A0A0B7HNF3_9FLAO</name>
<accession>A0A0B7HNF3</accession>
<dbReference type="Proteomes" id="UP000044026">
    <property type="component" value="Unassembled WGS sequence"/>
</dbReference>
<evidence type="ECO:0000313" key="1">
    <source>
        <dbReference type="EMBL" id="CEN40810.1"/>
    </source>
</evidence>
<reference evidence="1 2" key="1">
    <citation type="submission" date="2015-01" db="EMBL/GenBank/DDBJ databases">
        <authorList>
            <person name="Xiang T."/>
            <person name="Song Y."/>
            <person name="Huang L."/>
            <person name="Wang B."/>
            <person name="Wu P."/>
        </authorList>
    </citation>
    <scope>NUCLEOTIDE SEQUENCE [LARGE SCALE GENOMIC DNA]</scope>
    <source>
        <strain evidence="1 2">Cc12</strain>
    </source>
</reference>
<dbReference type="RefSeq" id="WP_042001862.1">
    <property type="nucleotide sequence ID" value="NZ_CP022382.1"/>
</dbReference>
<gene>
    <name evidence="1" type="ORF">CCAN12_790125</name>
</gene>
<sequence>MKRFLFSALALGFGVVAYGNTITLEEKEAKKVVIEVKTYKQECLEYARNAVRHEYSQCGGINDSEQFREAFWWYYDVCDEVGAENTLLPICVEQ</sequence>
<dbReference type="AlphaFoldDB" id="A0A0B7HNF3"/>
<evidence type="ECO:0000313" key="2">
    <source>
        <dbReference type="Proteomes" id="UP000044026"/>
    </source>
</evidence>
<protein>
    <submittedName>
        <fullName evidence="1">Uncharacterized protein</fullName>
    </submittedName>
</protein>